<evidence type="ECO:0000313" key="1">
    <source>
        <dbReference type="EMBL" id="SHE68121.1"/>
    </source>
</evidence>
<dbReference type="GO" id="GO:0016791">
    <property type="term" value="F:phosphatase activity"/>
    <property type="evidence" value="ECO:0007669"/>
    <property type="project" value="TreeGrafter"/>
</dbReference>
<proteinExistence type="predicted"/>
<evidence type="ECO:0008006" key="3">
    <source>
        <dbReference type="Google" id="ProtNLM"/>
    </source>
</evidence>
<protein>
    <recommendedName>
        <fullName evidence="3">Cof subfamily of IIB subfamily of haloacid dehalogenase superfamily/HAD-superfamily hydrolase, subfamily IIB</fullName>
    </recommendedName>
</protein>
<evidence type="ECO:0000313" key="2">
    <source>
        <dbReference type="Proteomes" id="UP000184501"/>
    </source>
</evidence>
<reference evidence="1 2" key="1">
    <citation type="submission" date="2016-11" db="EMBL/GenBank/DDBJ databases">
        <authorList>
            <person name="Jaros S."/>
            <person name="Januszkiewicz K."/>
            <person name="Wedrychowicz H."/>
        </authorList>
    </citation>
    <scope>NUCLEOTIDE SEQUENCE [LARGE SCALE GENOMIC DNA]</scope>
    <source>
        <strain evidence="1 2">DSM 44523</strain>
    </source>
</reference>
<sequence>MEMPALVASDVDGTLLDPMERVTGRTAAAVRRVVAAGTPFVLVTGRPPRWVAPVVDALGVAGLAVCANGAVLYDAAERRVLHAEVLDPVLLHDAASALDRALPGCAVAVERVSHGHGEFLAENRYRHFLAEPDYEHAWPDADSTEAQRAEVLGHPAIKLLVRHREMSSAAMAATAGEVLGGAVDITYSTGAGLLELSAPGVTKATGLAAVAERLDVDRAGVVAFGDMPNDLPMLRWVGHGVAMANAHPEVLAVADEVAAPNSEDGVAQVLERWF</sequence>
<dbReference type="NCBIfam" id="TIGR00099">
    <property type="entry name" value="Cof-subfamily"/>
    <property type="match status" value="1"/>
</dbReference>
<keyword evidence="2" id="KW-1185">Reference proteome</keyword>
<dbReference type="AlphaFoldDB" id="A0A1M4VGM3"/>
<accession>A0A1M4VGM3</accession>
<dbReference type="InterPro" id="IPR000150">
    <property type="entry name" value="Cof"/>
</dbReference>
<dbReference type="SUPFAM" id="SSF56784">
    <property type="entry name" value="HAD-like"/>
    <property type="match status" value="1"/>
</dbReference>
<dbReference type="Proteomes" id="UP000184501">
    <property type="component" value="Unassembled WGS sequence"/>
</dbReference>
<dbReference type="InterPro" id="IPR036412">
    <property type="entry name" value="HAD-like_sf"/>
</dbReference>
<dbReference type="PANTHER" id="PTHR10000">
    <property type="entry name" value="PHOSPHOSERINE PHOSPHATASE"/>
    <property type="match status" value="1"/>
</dbReference>
<dbReference type="SFLD" id="SFLDS00003">
    <property type="entry name" value="Haloacid_Dehalogenase"/>
    <property type="match status" value="1"/>
</dbReference>
<dbReference type="EMBL" id="FQVN01000001">
    <property type="protein sequence ID" value="SHE68121.1"/>
    <property type="molecule type" value="Genomic_DNA"/>
</dbReference>
<dbReference type="InterPro" id="IPR006379">
    <property type="entry name" value="HAD-SF_hydro_IIB"/>
</dbReference>
<dbReference type="NCBIfam" id="TIGR01484">
    <property type="entry name" value="HAD-SF-IIB"/>
    <property type="match status" value="1"/>
</dbReference>
<dbReference type="Gene3D" id="3.30.1240.10">
    <property type="match status" value="1"/>
</dbReference>
<dbReference type="PANTHER" id="PTHR10000:SF8">
    <property type="entry name" value="HAD SUPERFAMILY HYDROLASE-LIKE, TYPE 3"/>
    <property type="match status" value="1"/>
</dbReference>
<dbReference type="STRING" id="2017.SAMN05444320_101764"/>
<name>A0A1M4VGM3_STRHI</name>
<organism evidence="1 2">
    <name type="scientific">Streptoalloteichus hindustanus</name>
    <dbReference type="NCBI Taxonomy" id="2017"/>
    <lineage>
        <taxon>Bacteria</taxon>
        <taxon>Bacillati</taxon>
        <taxon>Actinomycetota</taxon>
        <taxon>Actinomycetes</taxon>
        <taxon>Pseudonocardiales</taxon>
        <taxon>Pseudonocardiaceae</taxon>
        <taxon>Streptoalloteichus</taxon>
    </lineage>
</organism>
<gene>
    <name evidence="1" type="ORF">SAMN05444320_101764</name>
</gene>
<dbReference type="GO" id="GO:0000287">
    <property type="term" value="F:magnesium ion binding"/>
    <property type="evidence" value="ECO:0007669"/>
    <property type="project" value="TreeGrafter"/>
</dbReference>
<dbReference type="InterPro" id="IPR023214">
    <property type="entry name" value="HAD_sf"/>
</dbReference>
<dbReference type="Pfam" id="PF08282">
    <property type="entry name" value="Hydrolase_3"/>
    <property type="match status" value="1"/>
</dbReference>
<dbReference type="GO" id="GO:0005829">
    <property type="term" value="C:cytosol"/>
    <property type="evidence" value="ECO:0007669"/>
    <property type="project" value="TreeGrafter"/>
</dbReference>
<dbReference type="SFLD" id="SFLDG01140">
    <property type="entry name" value="C2.B:_Phosphomannomutase_and_P"/>
    <property type="match status" value="1"/>
</dbReference>
<dbReference type="Gene3D" id="3.40.50.1000">
    <property type="entry name" value="HAD superfamily/HAD-like"/>
    <property type="match status" value="1"/>
</dbReference>